<keyword evidence="3" id="KW-1185">Reference proteome</keyword>
<evidence type="ECO:0000313" key="3">
    <source>
        <dbReference type="Proteomes" id="UP001174936"/>
    </source>
</evidence>
<feature type="compositionally biased region" description="Basic and acidic residues" evidence="1">
    <location>
        <begin position="51"/>
        <end position="61"/>
    </location>
</feature>
<protein>
    <submittedName>
        <fullName evidence="2">Uncharacterized protein</fullName>
    </submittedName>
</protein>
<feature type="region of interest" description="Disordered" evidence="1">
    <location>
        <begin position="12"/>
        <end position="66"/>
    </location>
</feature>
<sequence length="114" mass="12725">MSFRFATTLLSASPKRADRSDCPRRPFGRSHKSMMEVERAPCSQPSQRGLDVVDRGQDRGSEGLGVEAPRIVARLARFAPSGGNRCSIRAESYFPGRPPFCPSSTLQQRRCRRN</sequence>
<comment type="caution">
    <text evidence="2">The sequence shown here is derived from an EMBL/GenBank/DDBJ whole genome shotgun (WGS) entry which is preliminary data.</text>
</comment>
<dbReference type="AlphaFoldDB" id="A0AA39XZQ5"/>
<dbReference type="EMBL" id="JAULSV010000005">
    <property type="protein sequence ID" value="KAK0643292.1"/>
    <property type="molecule type" value="Genomic_DNA"/>
</dbReference>
<proteinExistence type="predicted"/>
<name>A0AA39XZQ5_9PEZI</name>
<organism evidence="2 3">
    <name type="scientific">Cercophora newfieldiana</name>
    <dbReference type="NCBI Taxonomy" id="92897"/>
    <lineage>
        <taxon>Eukaryota</taxon>
        <taxon>Fungi</taxon>
        <taxon>Dikarya</taxon>
        <taxon>Ascomycota</taxon>
        <taxon>Pezizomycotina</taxon>
        <taxon>Sordariomycetes</taxon>
        <taxon>Sordariomycetidae</taxon>
        <taxon>Sordariales</taxon>
        <taxon>Lasiosphaeriaceae</taxon>
        <taxon>Cercophora</taxon>
    </lineage>
</organism>
<gene>
    <name evidence="2" type="ORF">B0T16DRAFT_179577</name>
</gene>
<dbReference type="Proteomes" id="UP001174936">
    <property type="component" value="Unassembled WGS sequence"/>
</dbReference>
<accession>A0AA39XZQ5</accession>
<evidence type="ECO:0000256" key="1">
    <source>
        <dbReference type="SAM" id="MobiDB-lite"/>
    </source>
</evidence>
<reference evidence="2" key="1">
    <citation type="submission" date="2023-06" db="EMBL/GenBank/DDBJ databases">
        <title>Genome-scale phylogeny and comparative genomics of the fungal order Sordariales.</title>
        <authorList>
            <consortium name="Lawrence Berkeley National Laboratory"/>
            <person name="Hensen N."/>
            <person name="Bonometti L."/>
            <person name="Westerberg I."/>
            <person name="Brannstrom I.O."/>
            <person name="Guillou S."/>
            <person name="Cros-Aarteil S."/>
            <person name="Calhoun S."/>
            <person name="Haridas S."/>
            <person name="Kuo A."/>
            <person name="Mondo S."/>
            <person name="Pangilinan J."/>
            <person name="Riley R."/>
            <person name="Labutti K."/>
            <person name="Andreopoulos B."/>
            <person name="Lipzen A."/>
            <person name="Chen C."/>
            <person name="Yanf M."/>
            <person name="Daum C."/>
            <person name="Ng V."/>
            <person name="Clum A."/>
            <person name="Steindorff A."/>
            <person name="Ohm R."/>
            <person name="Martin F."/>
            <person name="Silar P."/>
            <person name="Natvig D."/>
            <person name="Lalanne C."/>
            <person name="Gautier V."/>
            <person name="Ament-Velasquez S.L."/>
            <person name="Kruys A."/>
            <person name="Hutchinson M.I."/>
            <person name="Powell A.J."/>
            <person name="Barry K."/>
            <person name="Miller A.N."/>
            <person name="Grigoriev I.V."/>
            <person name="Debuchy R."/>
            <person name="Gladieux P."/>
            <person name="Thoren M.H."/>
            <person name="Johannesson H."/>
        </authorList>
    </citation>
    <scope>NUCLEOTIDE SEQUENCE</scope>
    <source>
        <strain evidence="2">SMH2532-1</strain>
    </source>
</reference>
<feature type="compositionally biased region" description="Basic and acidic residues" evidence="1">
    <location>
        <begin position="15"/>
        <end position="24"/>
    </location>
</feature>
<evidence type="ECO:0000313" key="2">
    <source>
        <dbReference type="EMBL" id="KAK0643292.1"/>
    </source>
</evidence>